<dbReference type="AlphaFoldDB" id="A0A3E2HGT7"/>
<evidence type="ECO:0000313" key="10">
    <source>
        <dbReference type="Proteomes" id="UP000258309"/>
    </source>
</evidence>
<proteinExistence type="predicted"/>
<dbReference type="CDD" id="cd02340">
    <property type="entry name" value="ZZ_NBR1_like"/>
    <property type="match status" value="1"/>
</dbReference>
<dbReference type="GO" id="GO:0008270">
    <property type="term" value="F:zinc ion binding"/>
    <property type="evidence" value="ECO:0007669"/>
    <property type="project" value="UniProtKB-KW"/>
</dbReference>
<dbReference type="PROSITE" id="PS01357">
    <property type="entry name" value="ZF_ZZ_1"/>
    <property type="match status" value="1"/>
</dbReference>
<dbReference type="OrthoDB" id="2122982at2759"/>
<evidence type="ECO:0000256" key="1">
    <source>
        <dbReference type="ARBA" id="ARBA00022723"/>
    </source>
</evidence>
<feature type="region of interest" description="Disordered" evidence="6">
    <location>
        <begin position="784"/>
        <end position="819"/>
    </location>
</feature>
<dbReference type="InterPro" id="IPR000433">
    <property type="entry name" value="Znf_ZZ"/>
</dbReference>
<dbReference type="SUPFAM" id="SSF47473">
    <property type="entry name" value="EF-hand"/>
    <property type="match status" value="1"/>
</dbReference>
<keyword evidence="2 5" id="KW-0863">Zinc-finger</keyword>
<dbReference type="Proteomes" id="UP000258309">
    <property type="component" value="Unassembled WGS sequence"/>
</dbReference>
<dbReference type="SUPFAM" id="SSF57850">
    <property type="entry name" value="RING/U-box"/>
    <property type="match status" value="1"/>
</dbReference>
<evidence type="ECO:0000256" key="4">
    <source>
        <dbReference type="ARBA" id="ARBA00022837"/>
    </source>
</evidence>
<feature type="region of interest" description="Disordered" evidence="6">
    <location>
        <begin position="613"/>
        <end position="663"/>
    </location>
</feature>
<keyword evidence="3" id="KW-0862">Zinc</keyword>
<reference evidence="9 10" key="1">
    <citation type="submission" date="2018-05" db="EMBL/GenBank/DDBJ databases">
        <title>Draft genome sequence of Scytalidium lignicola DSM 105466, a ubiquitous saprotrophic fungus.</title>
        <authorList>
            <person name="Buettner E."/>
            <person name="Gebauer A.M."/>
            <person name="Hofrichter M."/>
            <person name="Liers C."/>
            <person name="Kellner H."/>
        </authorList>
    </citation>
    <scope>NUCLEOTIDE SEQUENCE [LARGE SCALE GENOMIC DNA]</scope>
    <source>
        <strain evidence="9 10">DSM 105466</strain>
    </source>
</reference>
<dbReference type="SMART" id="SM00291">
    <property type="entry name" value="ZnF_ZZ"/>
    <property type="match status" value="1"/>
</dbReference>
<dbReference type="Gene3D" id="3.30.60.90">
    <property type="match status" value="1"/>
</dbReference>
<accession>A0A3E2HGT7</accession>
<dbReference type="InterPro" id="IPR002048">
    <property type="entry name" value="EF_hand_dom"/>
</dbReference>
<dbReference type="Pfam" id="PF00569">
    <property type="entry name" value="ZZ"/>
    <property type="match status" value="1"/>
</dbReference>
<organism evidence="9 10">
    <name type="scientific">Scytalidium lignicola</name>
    <name type="common">Hyphomycete</name>
    <dbReference type="NCBI Taxonomy" id="5539"/>
    <lineage>
        <taxon>Eukaryota</taxon>
        <taxon>Fungi</taxon>
        <taxon>Dikarya</taxon>
        <taxon>Ascomycota</taxon>
        <taxon>Pezizomycotina</taxon>
        <taxon>Leotiomycetes</taxon>
        <taxon>Leotiomycetes incertae sedis</taxon>
        <taxon>Scytalidium</taxon>
    </lineage>
</organism>
<dbReference type="SMART" id="SM00054">
    <property type="entry name" value="EFh"/>
    <property type="match status" value="2"/>
</dbReference>
<comment type="caution">
    <text evidence="9">The sequence shown here is derived from an EMBL/GenBank/DDBJ whole genome shotgun (WGS) entry which is preliminary data.</text>
</comment>
<dbReference type="InterPro" id="IPR011992">
    <property type="entry name" value="EF-hand-dom_pair"/>
</dbReference>
<feature type="non-terminal residue" evidence="9">
    <location>
        <position position="1"/>
    </location>
</feature>
<feature type="non-terminal residue" evidence="9">
    <location>
        <position position="959"/>
    </location>
</feature>
<dbReference type="PANTHER" id="PTHR15090">
    <property type="entry name" value="SEQUESTOSOME 1-RELATED"/>
    <property type="match status" value="1"/>
</dbReference>
<feature type="region of interest" description="Disordered" evidence="6">
    <location>
        <begin position="44"/>
        <end position="85"/>
    </location>
</feature>
<dbReference type="Gene3D" id="1.10.238.10">
    <property type="entry name" value="EF-hand"/>
    <property type="match status" value="1"/>
</dbReference>
<feature type="compositionally biased region" description="Polar residues" evidence="6">
    <location>
        <begin position="648"/>
        <end position="657"/>
    </location>
</feature>
<name>A0A3E2HGT7_SCYLI</name>
<feature type="region of interest" description="Disordered" evidence="6">
    <location>
        <begin position="831"/>
        <end position="885"/>
    </location>
</feature>
<dbReference type="OMA" id="DEWWNDP"/>
<evidence type="ECO:0000259" key="8">
    <source>
        <dbReference type="PROSITE" id="PS50222"/>
    </source>
</evidence>
<feature type="compositionally biased region" description="Low complexity" evidence="6">
    <location>
        <begin position="66"/>
        <end position="77"/>
    </location>
</feature>
<feature type="compositionally biased region" description="Polar residues" evidence="6">
    <location>
        <begin position="840"/>
        <end position="880"/>
    </location>
</feature>
<sequence>MSASSSAASSTLSRFRPALLVLTTLAAAYGIYYVHSIRDDVATSTASGGGLHRSNAVYRRRRRETSTSQQEGAGISDESGDNEEEDGILHMAPLNDGETVVDEQLFQDEFTWSELPPPDQRTGQNIVQLLFRVSEDATRRNAYVHRGCACNSCGALPIRGIRYRCANCADFDLCEGCEAQGLHTKTHIFYKVRVPAPSFGPRQIQPVWYSGDPDSCMRSLPKELITKLSRETGFERPELDAYWEQWTFMANTEWREDPDDIGLAMDRQTFERCLVPSSGYRHASPSLIFDRMFSFYDSNKDNLISFSEFLHGLAWRKKKEKWPKIFEGYDIDGDGFVDRKDFLRMFRSYYVLYRQMHKDMLEGLDEQTMSTSEAQQLVTSRQPLSSYFGRDGRFPRALEPRTGEGKIPLTNGDLEIVDGKGVISESSNDTGNREDVFRDQVSVRSSIREPWRTVWRSRDDRGSGYWDTLLNPPESGDQIPDLLSDLTSFRQQLEGVLEGRRYGAGYDSLNLDADDGREISQGYPSYDKKWPPDFVGVTDEDAEAIVGVGTKVAEVPKESRRAVVQHAVERQQARRVIHERWRRRQFYTDEEEGATPPLDWNEEEDVLAVDNKFGGESSKAPSQRRPSRHSRSSSKVRFAEDTDDFETRSNASTTSRSVPERWGGMEIPDAERDVGKEILYQATQQAFNELLDPLFKEQEDLALKAVCTKASRDKYRHLFTTEFVEWANNRLEEEMEKDQIEDSPKRSSTVQEGLFPGLTVVELPDLRGHSLEDLLAATGYQVLSEQEQEEDEVDSERRADLEPVTDSEISPTPQPEEPYPDIIAVYDEQTRPDPTLPQFRPNSLSSSSVAEDHASTSGPQSVDPSAFLDQQSSTAPTASEGNDPYLAPEMASALTANGGKNDDLYNMWLIERAVKHAEIADGWGRLDFEEFERRIQRCALEGKGTSMDYLGSWIEFCIP</sequence>
<dbReference type="STRING" id="5539.A0A3E2HGT7"/>
<dbReference type="PROSITE" id="PS50135">
    <property type="entry name" value="ZF_ZZ_2"/>
    <property type="match status" value="1"/>
</dbReference>
<dbReference type="CDD" id="cd00051">
    <property type="entry name" value="EFh"/>
    <property type="match status" value="1"/>
</dbReference>
<feature type="compositionally biased region" description="Basic residues" evidence="6">
    <location>
        <begin position="625"/>
        <end position="634"/>
    </location>
</feature>
<dbReference type="EMBL" id="NCSJ02000052">
    <property type="protein sequence ID" value="RFU32545.1"/>
    <property type="molecule type" value="Genomic_DNA"/>
</dbReference>
<dbReference type="PROSITE" id="PS00018">
    <property type="entry name" value="EF_HAND_1"/>
    <property type="match status" value="1"/>
</dbReference>
<evidence type="ECO:0000256" key="5">
    <source>
        <dbReference type="PROSITE-ProRule" id="PRU00228"/>
    </source>
</evidence>
<dbReference type="GO" id="GO:0005509">
    <property type="term" value="F:calcium ion binding"/>
    <property type="evidence" value="ECO:0007669"/>
    <property type="project" value="InterPro"/>
</dbReference>
<evidence type="ECO:0000313" key="9">
    <source>
        <dbReference type="EMBL" id="RFU32545.1"/>
    </source>
</evidence>
<evidence type="ECO:0000256" key="3">
    <source>
        <dbReference type="ARBA" id="ARBA00022833"/>
    </source>
</evidence>
<dbReference type="InterPro" id="IPR043145">
    <property type="entry name" value="Znf_ZZ_sf"/>
</dbReference>
<protein>
    <submittedName>
        <fullName evidence="9">Uncharacterized protein</fullName>
    </submittedName>
</protein>
<keyword evidence="1" id="KW-0479">Metal-binding</keyword>
<keyword evidence="10" id="KW-1185">Reference proteome</keyword>
<dbReference type="InterPro" id="IPR018247">
    <property type="entry name" value="EF_Hand_1_Ca_BS"/>
</dbReference>
<feature type="domain" description="ZZ-type" evidence="7">
    <location>
        <begin position="145"/>
        <end position="197"/>
    </location>
</feature>
<dbReference type="InterPro" id="IPR052260">
    <property type="entry name" value="Autophagy_Rcpt_SigReg"/>
</dbReference>
<gene>
    <name evidence="9" type="ORF">B7463_g3779</name>
</gene>
<feature type="domain" description="EF-hand" evidence="8">
    <location>
        <begin position="317"/>
        <end position="352"/>
    </location>
</feature>
<evidence type="ECO:0000259" key="7">
    <source>
        <dbReference type="PROSITE" id="PS50135"/>
    </source>
</evidence>
<dbReference type="PROSITE" id="PS50222">
    <property type="entry name" value="EF_HAND_2"/>
    <property type="match status" value="1"/>
</dbReference>
<keyword evidence="4" id="KW-0106">Calcium</keyword>
<evidence type="ECO:0000256" key="2">
    <source>
        <dbReference type="ARBA" id="ARBA00022771"/>
    </source>
</evidence>
<evidence type="ECO:0000256" key="6">
    <source>
        <dbReference type="SAM" id="MobiDB-lite"/>
    </source>
</evidence>